<evidence type="ECO:0000256" key="3">
    <source>
        <dbReference type="PROSITE-ProRule" id="PRU00023"/>
    </source>
</evidence>
<feature type="repeat" description="ANK" evidence="3">
    <location>
        <begin position="464"/>
        <end position="496"/>
    </location>
</feature>
<evidence type="ECO:0000256" key="2">
    <source>
        <dbReference type="ARBA" id="ARBA00023043"/>
    </source>
</evidence>
<evidence type="ECO:0000256" key="1">
    <source>
        <dbReference type="ARBA" id="ARBA00022737"/>
    </source>
</evidence>
<dbReference type="CDD" id="cd03716">
    <property type="entry name" value="SOCS_ASB_like"/>
    <property type="match status" value="1"/>
</dbReference>
<feature type="compositionally biased region" description="Acidic residues" evidence="4">
    <location>
        <begin position="1055"/>
        <end position="1067"/>
    </location>
</feature>
<dbReference type="Proteomes" id="UP001283361">
    <property type="component" value="Unassembled WGS sequence"/>
</dbReference>
<dbReference type="Pfam" id="PF12796">
    <property type="entry name" value="Ank_2"/>
    <property type="match status" value="3"/>
</dbReference>
<dbReference type="Gene3D" id="1.25.40.20">
    <property type="entry name" value="Ankyrin repeat-containing domain"/>
    <property type="match status" value="5"/>
</dbReference>
<keyword evidence="6" id="KW-1185">Reference proteome</keyword>
<dbReference type="PANTHER" id="PTHR24198">
    <property type="entry name" value="ANKYRIN REPEAT AND PROTEIN KINASE DOMAIN-CONTAINING PROTEIN"/>
    <property type="match status" value="1"/>
</dbReference>
<dbReference type="Pfam" id="PF13637">
    <property type="entry name" value="Ank_4"/>
    <property type="match status" value="1"/>
</dbReference>
<evidence type="ECO:0000256" key="4">
    <source>
        <dbReference type="SAM" id="MobiDB-lite"/>
    </source>
</evidence>
<evidence type="ECO:0000313" key="6">
    <source>
        <dbReference type="Proteomes" id="UP001283361"/>
    </source>
</evidence>
<comment type="caution">
    <text evidence="5">The sequence shown here is derived from an EMBL/GenBank/DDBJ whole genome shotgun (WGS) entry which is preliminary data.</text>
</comment>
<proteinExistence type="predicted"/>
<dbReference type="EMBL" id="JAWDGP010005360">
    <property type="protein sequence ID" value="KAK3757511.1"/>
    <property type="molecule type" value="Genomic_DNA"/>
</dbReference>
<dbReference type="PANTHER" id="PTHR24198:SF165">
    <property type="entry name" value="ANKYRIN REPEAT-CONTAINING PROTEIN-RELATED"/>
    <property type="match status" value="1"/>
</dbReference>
<gene>
    <name evidence="5" type="ORF">RRG08_050393</name>
</gene>
<feature type="region of interest" description="Disordered" evidence="4">
    <location>
        <begin position="118"/>
        <end position="137"/>
    </location>
</feature>
<dbReference type="PROSITE" id="PS50297">
    <property type="entry name" value="ANK_REP_REGION"/>
    <property type="match status" value="5"/>
</dbReference>
<name>A0AAE0YVX8_9GAST</name>
<feature type="repeat" description="ANK" evidence="3">
    <location>
        <begin position="208"/>
        <end position="240"/>
    </location>
</feature>
<feature type="repeat" description="ANK" evidence="3">
    <location>
        <begin position="625"/>
        <end position="658"/>
    </location>
</feature>
<keyword evidence="2 3" id="KW-0040">ANK repeat</keyword>
<reference evidence="5" key="1">
    <citation type="journal article" date="2023" name="G3 (Bethesda)">
        <title>A reference genome for the long-term kleptoplast-retaining sea slug Elysia crispata morphotype clarki.</title>
        <authorList>
            <person name="Eastman K.E."/>
            <person name="Pendleton A.L."/>
            <person name="Shaikh M.A."/>
            <person name="Suttiyut T."/>
            <person name="Ogas R."/>
            <person name="Tomko P."/>
            <person name="Gavelis G."/>
            <person name="Widhalm J.R."/>
            <person name="Wisecaver J.H."/>
        </authorList>
    </citation>
    <scope>NUCLEOTIDE SEQUENCE</scope>
    <source>
        <strain evidence="5">ECLA1</strain>
    </source>
</reference>
<evidence type="ECO:0000313" key="5">
    <source>
        <dbReference type="EMBL" id="KAK3757511.1"/>
    </source>
</evidence>
<feature type="region of interest" description="Disordered" evidence="4">
    <location>
        <begin position="1050"/>
        <end position="1076"/>
    </location>
</feature>
<sequence>MEMPNHRHSKCLQENFRKVLVMDDQKSSSFSQPRQQKPYRNKNGYQNGRGRGHHSWHRQGAVPSYPGQTLPIYYEFPPRQRTTYTGHGNVYDNVSKNTNDLACGSSRVSGAANCNGTHLGTKAPSSTSSRDGNGQVPTAGQAFLAAAKTGDLPAIDRLLQQHHKGGKHSISQNHLNASLLEACRMGRKFIVQKLVRLGAEVSVREFSNCITALHIAAEQGFVDIADFLLIKGANVNALDHRGNSPLILAVNSAGSCDMLNLLLAHKAKLHYQNSTDMTALMKAVDVMDIDAVRILMFAGSNLKQKCRHGKTARDLAVRRGIADVYDFLKNEMEERSGHSYPARSSALTKAMMGNRKEAVQILLDSRISKIKEKPQPLYKQANESIKNATLKELIKVMCSAPETKKPDGAKIEIAQILLANGAQPEKGTRSEFSSALIDATRSGIYDLVKVVSSSGNCNPNFLYNGCSALMVAAEKGRLDIIQLLLRIGADPKLTNNRGEMALSYALSHSQIECAKFLLQRHKPSKSDLQKMVRKAVKGCQLEALTFLASHCNVNEISQTLLKEAVLSGDSKVVHFLVDHGADICEPCDDSRPAFLVVLSSKEIDNLFDMVMYLLQNGACVNRTGTEDSPLVTAVENNCSLDMLRYLLEQGADVNEVGTDDGTTPLISAFNLHPALSGIRHPDMLELLLEAGADPNKAKSNGDTALHLAVSEGNPGVIRQLIDAGADLEARNSNGLTPLLLATNRGEPNVISLLKRCGANIKVADSFGKSALIRLFEKCSSPQEESVRLLVYDQDHLNTQAPNGLTPLMAAADATNLKAIKIFFELGADPHVVDKKESHHQTALSIVIDSLLLKRNSIPCIKELILQGALCSLPKRCFLPLYHMFMADNRELVQLLVTHGMPPLCIDFVAIGGYSFNTFMMGISNATGRKLSPLAAALVRNRVTVARYVVQNWFLSYADVVGREELHELKAVLENTSKSQSLSFLEEYMSQPMSLVQLSFVAVSSQLGDIAGREERVRKLPLPPILQDKLLYKKELYPMEFRAVDENFPEGISSADEVDDDDDEDDSLTSDYSDNFYGSQGDLDAELYGLDYEDGILF</sequence>
<feature type="repeat" description="ANK" evidence="3">
    <location>
        <begin position="733"/>
        <end position="765"/>
    </location>
</feature>
<keyword evidence="1" id="KW-0677">Repeat</keyword>
<dbReference type="PROSITE" id="PS50088">
    <property type="entry name" value="ANK_REPEAT"/>
    <property type="match status" value="6"/>
</dbReference>
<feature type="repeat" description="ANK" evidence="3">
    <location>
        <begin position="700"/>
        <end position="732"/>
    </location>
</feature>
<dbReference type="InterPro" id="IPR036770">
    <property type="entry name" value="Ankyrin_rpt-contain_sf"/>
</dbReference>
<dbReference type="SMART" id="SM00248">
    <property type="entry name" value="ANK"/>
    <property type="match status" value="17"/>
</dbReference>
<accession>A0AAE0YVX8</accession>
<dbReference type="AlphaFoldDB" id="A0AAE0YVX8"/>
<dbReference type="Pfam" id="PF00023">
    <property type="entry name" value="Ank"/>
    <property type="match status" value="1"/>
</dbReference>
<dbReference type="SUPFAM" id="SSF48403">
    <property type="entry name" value="Ankyrin repeat"/>
    <property type="match status" value="3"/>
</dbReference>
<feature type="region of interest" description="Disordered" evidence="4">
    <location>
        <begin position="24"/>
        <end position="63"/>
    </location>
</feature>
<protein>
    <submittedName>
        <fullName evidence="5">Uncharacterized protein</fullName>
    </submittedName>
</protein>
<feature type="repeat" description="ANK" evidence="3">
    <location>
        <begin position="802"/>
        <end position="834"/>
    </location>
</feature>
<organism evidence="5 6">
    <name type="scientific">Elysia crispata</name>
    <name type="common">lettuce slug</name>
    <dbReference type="NCBI Taxonomy" id="231223"/>
    <lineage>
        <taxon>Eukaryota</taxon>
        <taxon>Metazoa</taxon>
        <taxon>Spiralia</taxon>
        <taxon>Lophotrochozoa</taxon>
        <taxon>Mollusca</taxon>
        <taxon>Gastropoda</taxon>
        <taxon>Heterobranchia</taxon>
        <taxon>Euthyneura</taxon>
        <taxon>Panpulmonata</taxon>
        <taxon>Sacoglossa</taxon>
        <taxon>Placobranchoidea</taxon>
        <taxon>Plakobranchidae</taxon>
        <taxon>Elysia</taxon>
    </lineage>
</organism>
<dbReference type="InterPro" id="IPR002110">
    <property type="entry name" value="Ankyrin_rpt"/>
</dbReference>